<dbReference type="Pfam" id="PF05096">
    <property type="entry name" value="Glu_cyclase_2"/>
    <property type="match status" value="1"/>
</dbReference>
<reference evidence="3" key="1">
    <citation type="journal article" date="2021" name="Sci. Rep.">
        <title>Diploid genomic architecture of Nitzschia inconspicua, an elite biomass production diatom.</title>
        <authorList>
            <person name="Oliver A."/>
            <person name="Podell S."/>
            <person name="Pinowska A."/>
            <person name="Traller J.C."/>
            <person name="Smith S.R."/>
            <person name="McClure R."/>
            <person name="Beliaev A."/>
            <person name="Bohutskyi P."/>
            <person name="Hill E.A."/>
            <person name="Rabines A."/>
            <person name="Zheng H."/>
            <person name="Allen L.Z."/>
            <person name="Kuo A."/>
            <person name="Grigoriev I.V."/>
            <person name="Allen A.E."/>
            <person name="Hazlebeck D."/>
            <person name="Allen E.E."/>
        </authorList>
    </citation>
    <scope>NUCLEOTIDE SEQUENCE</scope>
    <source>
        <strain evidence="3">Hildebrandi</strain>
    </source>
</reference>
<proteinExistence type="predicted"/>
<keyword evidence="2" id="KW-0472">Membrane</keyword>
<keyword evidence="4" id="KW-1185">Reference proteome</keyword>
<gene>
    <name evidence="3" type="ORF">IV203_037804</name>
</gene>
<keyword evidence="2" id="KW-0812">Transmembrane</keyword>
<dbReference type="OrthoDB" id="409395at2759"/>
<dbReference type="PANTHER" id="PTHR31270">
    <property type="entry name" value="GLUTAMINYL-PEPTIDE CYCLOTRANSFERASE"/>
    <property type="match status" value="1"/>
</dbReference>
<organism evidence="3 4">
    <name type="scientific">Nitzschia inconspicua</name>
    <dbReference type="NCBI Taxonomy" id="303405"/>
    <lineage>
        <taxon>Eukaryota</taxon>
        <taxon>Sar</taxon>
        <taxon>Stramenopiles</taxon>
        <taxon>Ochrophyta</taxon>
        <taxon>Bacillariophyta</taxon>
        <taxon>Bacillariophyceae</taxon>
        <taxon>Bacillariophycidae</taxon>
        <taxon>Bacillariales</taxon>
        <taxon>Bacillariaceae</taxon>
        <taxon>Nitzschia</taxon>
    </lineage>
</organism>
<dbReference type="InterPro" id="IPR007788">
    <property type="entry name" value="QCT"/>
</dbReference>
<dbReference type="GO" id="GO:0016603">
    <property type="term" value="F:glutaminyl-peptide cyclotransferase activity"/>
    <property type="evidence" value="ECO:0007669"/>
    <property type="project" value="InterPro"/>
</dbReference>
<protein>
    <submittedName>
        <fullName evidence="3">Glutamine cyclotransferase</fullName>
    </submittedName>
</protein>
<feature type="compositionally biased region" description="Polar residues" evidence="1">
    <location>
        <begin position="213"/>
        <end position="237"/>
    </location>
</feature>
<evidence type="ECO:0000313" key="4">
    <source>
        <dbReference type="Proteomes" id="UP000693970"/>
    </source>
</evidence>
<dbReference type="AlphaFoldDB" id="A0A9K3PYH3"/>
<feature type="transmembrane region" description="Helical" evidence="2">
    <location>
        <begin position="62"/>
        <end position="84"/>
    </location>
</feature>
<evidence type="ECO:0000313" key="3">
    <source>
        <dbReference type="EMBL" id="KAG7364602.1"/>
    </source>
</evidence>
<dbReference type="EMBL" id="JAGRRH010000009">
    <property type="protein sequence ID" value="KAG7364602.1"/>
    <property type="molecule type" value="Genomic_DNA"/>
</dbReference>
<evidence type="ECO:0000256" key="2">
    <source>
        <dbReference type="SAM" id="Phobius"/>
    </source>
</evidence>
<feature type="region of interest" description="Disordered" evidence="1">
    <location>
        <begin position="119"/>
        <end position="242"/>
    </location>
</feature>
<sequence>MDSMIEMKDLQEGASLDGHDEEFGVVEMQPRSYLPVHGDDAADGPAESGVWSQRRFGKQNRCMVLLMGTLLLAAIIYVVGMVYLSDDDMDALVQPFERESGIVEDGMENEKEQEAFDSINTGNRSPINAKKHQHFGGHDNPFASKVNSVYFRPEDQQQQQGQTSKGSGGRNGNLGEHLGKIGQNGHIDGNRPGAFSQHASNGSGGTSASTGNQNMDSQSNLSNNDGHSDTASSQAKSQDVVDEKDVYCEDLTRYQIWYDATITKADGPQFRVVHQMQHDHKAFTQGLTYARGQLFESTGLYGQSTIRILDPDTANVLKTVPMDNRLFGEGMAYYKDTLVQITWKSQKGFIYNMTTLETIHEYQFASTRNEGWGITWDRCKDELIITDGSEFLHFWDPNTMTEKRKVSVTRQNGKKALEMNEIEFWRGRVLANVWYEDVLLVVDPETGTVEKEYDFSTLWPAKDRSAEGADVLNGISVSKDPDILYVTGKNWNRMFTVELLPSLS</sequence>
<keyword evidence="2" id="KW-1133">Transmembrane helix</keyword>
<feature type="compositionally biased region" description="Low complexity" evidence="1">
    <location>
        <begin position="156"/>
        <end position="165"/>
    </location>
</feature>
<evidence type="ECO:0000256" key="1">
    <source>
        <dbReference type="SAM" id="MobiDB-lite"/>
    </source>
</evidence>
<reference evidence="3" key="2">
    <citation type="submission" date="2021-04" db="EMBL/GenBank/DDBJ databases">
        <authorList>
            <person name="Podell S."/>
        </authorList>
    </citation>
    <scope>NUCLEOTIDE SEQUENCE</scope>
    <source>
        <strain evidence="3">Hildebrandi</strain>
    </source>
</reference>
<dbReference type="PANTHER" id="PTHR31270:SF1">
    <property type="entry name" value="GLUTAMINYL-PEPTIDE CYCLOTRANSFERASE"/>
    <property type="match status" value="1"/>
</dbReference>
<accession>A0A9K3PYH3</accession>
<name>A0A9K3PYH3_9STRA</name>
<comment type="caution">
    <text evidence="3">The sequence shown here is derived from an EMBL/GenBank/DDBJ whole genome shotgun (WGS) entry which is preliminary data.</text>
</comment>
<dbReference type="Proteomes" id="UP000693970">
    <property type="component" value="Unassembled WGS sequence"/>
</dbReference>